<dbReference type="SUPFAM" id="SSF117143">
    <property type="entry name" value="Flagellar hook protein flgE"/>
    <property type="match status" value="1"/>
</dbReference>
<dbReference type="InterPro" id="IPR053967">
    <property type="entry name" value="LlgE_F_G-like_D1"/>
</dbReference>
<feature type="domain" description="Flagellar basal body rod protein N-terminal" evidence="6">
    <location>
        <begin position="8"/>
        <end position="35"/>
    </location>
</feature>
<comment type="function">
    <text evidence="5">A flexible structure which links the flagellar filament to the drive apparatus in the basal body.</text>
</comment>
<dbReference type="InterPro" id="IPR011491">
    <property type="entry name" value="FlgE_D2"/>
</dbReference>
<evidence type="ECO:0000256" key="2">
    <source>
        <dbReference type="ARBA" id="ARBA00009677"/>
    </source>
</evidence>
<dbReference type="GO" id="GO:0009424">
    <property type="term" value="C:bacterial-type flagellum hook"/>
    <property type="evidence" value="ECO:0007669"/>
    <property type="project" value="TreeGrafter"/>
</dbReference>
<dbReference type="PANTHER" id="PTHR30435:SF1">
    <property type="entry name" value="FLAGELLAR HOOK PROTEIN FLGE"/>
    <property type="match status" value="1"/>
</dbReference>
<protein>
    <recommendedName>
        <fullName evidence="3 5">Flagellar hook protein FlgE</fullName>
    </recommendedName>
</protein>
<proteinExistence type="inferred from homology"/>
<evidence type="ECO:0000313" key="10">
    <source>
        <dbReference type="EMBL" id="RLE14899.1"/>
    </source>
</evidence>
<dbReference type="Pfam" id="PF07559">
    <property type="entry name" value="FlgE_D2"/>
    <property type="match status" value="1"/>
</dbReference>
<dbReference type="Pfam" id="PF22692">
    <property type="entry name" value="LlgE_F_G_D1"/>
    <property type="match status" value="1"/>
</dbReference>
<sequence length="547" mass="58086">MMRALFSGVSGLRNHQIQMDVIGNNIANVNTVGFKSSRALFQELLSQTLKTASGPAEGKGGTNPQQVGLGMRISSIDNIFTQGNLMSTERKTDLGIQGSGFFILSDGESKYYTRAGSFDFDKEGNLVNLSNGYKVQGYMADDKGELGKVLEDINIDFQQRLPASATTQASFVGNLNSEVEPTYAASTTLLTKLFDKYGNPMNLHIGDTITFSGSVGGTDLSTVTDNSYTITENSSLSDLAYALQTAIREASGGSETVMVKDDGSLQVTAGSAAITGLKMECSGKTEFNSFGNIGDIAADSQGSTEKSRSADYTTFVTTYDSLGTARIMTFLFTKDTEPGVSNTWNWQAIVPYNEANPPTGDTGSLTFNPDGSLASVSTTQITFDPDGANVGADEMKVYLNFGTINKFNGITQFASDFSATLKDQNGYPSGSLDDIAIDNAGVITGIFTNGINKTLAQVALADFPNPEGLSKVGDNFYQQTLNSGSAQIGAPGTGTRGIISPSSLEMSNVDLAKSFTEIIIAQRGFQVNARVITAADQILQELVNIKR</sequence>
<dbReference type="Gene3D" id="2.60.98.20">
    <property type="entry name" value="Flagellar hook protein FlgE"/>
    <property type="match status" value="1"/>
</dbReference>
<dbReference type="GO" id="GO:0009425">
    <property type="term" value="C:bacterial-type flagellum basal body"/>
    <property type="evidence" value="ECO:0007669"/>
    <property type="project" value="UniProtKB-SubCell"/>
</dbReference>
<accession>A0A662DLA4</accession>
<dbReference type="InterPro" id="IPR037925">
    <property type="entry name" value="FlgE/F/G-like"/>
</dbReference>
<dbReference type="GO" id="GO:0005829">
    <property type="term" value="C:cytosol"/>
    <property type="evidence" value="ECO:0007669"/>
    <property type="project" value="TreeGrafter"/>
</dbReference>
<comment type="subcellular location">
    <subcellularLocation>
        <location evidence="1 5">Bacterial flagellum basal body</location>
    </subcellularLocation>
</comment>
<comment type="caution">
    <text evidence="10">The sequence shown here is derived from an EMBL/GenBank/DDBJ whole genome shotgun (WGS) entry which is preliminary data.</text>
</comment>
<gene>
    <name evidence="10" type="ORF">DRI96_00790</name>
</gene>
<organism evidence="10 11">
    <name type="scientific">Aerophobetes bacterium</name>
    <dbReference type="NCBI Taxonomy" id="2030807"/>
    <lineage>
        <taxon>Bacteria</taxon>
        <taxon>Candidatus Aerophobota</taxon>
    </lineage>
</organism>
<feature type="domain" description="Flagellar hook protein FlgE D2" evidence="8">
    <location>
        <begin position="304"/>
        <end position="427"/>
    </location>
</feature>
<keyword evidence="4 5" id="KW-0975">Bacterial flagellum</keyword>
<keyword evidence="10" id="KW-0969">Cilium</keyword>
<dbReference type="PANTHER" id="PTHR30435">
    <property type="entry name" value="FLAGELLAR PROTEIN"/>
    <property type="match status" value="1"/>
</dbReference>
<dbReference type="Proteomes" id="UP000267654">
    <property type="component" value="Unassembled WGS sequence"/>
</dbReference>
<evidence type="ECO:0000256" key="5">
    <source>
        <dbReference type="RuleBase" id="RU362116"/>
    </source>
</evidence>
<dbReference type="GO" id="GO:0071978">
    <property type="term" value="P:bacterial-type flagellum-dependent swarming motility"/>
    <property type="evidence" value="ECO:0007669"/>
    <property type="project" value="TreeGrafter"/>
</dbReference>
<dbReference type="InterPro" id="IPR020013">
    <property type="entry name" value="Flagellar_FlgE/F/G"/>
</dbReference>
<dbReference type="EMBL" id="QMQB01000018">
    <property type="protein sequence ID" value="RLE14899.1"/>
    <property type="molecule type" value="Genomic_DNA"/>
</dbReference>
<evidence type="ECO:0000259" key="6">
    <source>
        <dbReference type="Pfam" id="PF00460"/>
    </source>
</evidence>
<evidence type="ECO:0000259" key="7">
    <source>
        <dbReference type="Pfam" id="PF06429"/>
    </source>
</evidence>
<dbReference type="NCBIfam" id="TIGR03506">
    <property type="entry name" value="FlgEFG_subfam"/>
    <property type="match status" value="2"/>
</dbReference>
<keyword evidence="10" id="KW-0282">Flagellum</keyword>
<evidence type="ECO:0000259" key="9">
    <source>
        <dbReference type="Pfam" id="PF22692"/>
    </source>
</evidence>
<evidence type="ECO:0000256" key="3">
    <source>
        <dbReference type="ARBA" id="ARBA00019015"/>
    </source>
</evidence>
<dbReference type="InterPro" id="IPR001444">
    <property type="entry name" value="Flag_bb_rod_N"/>
</dbReference>
<evidence type="ECO:0000259" key="8">
    <source>
        <dbReference type="Pfam" id="PF07559"/>
    </source>
</evidence>
<dbReference type="Pfam" id="PF06429">
    <property type="entry name" value="Flg_bbr_C"/>
    <property type="match status" value="1"/>
</dbReference>
<evidence type="ECO:0000256" key="4">
    <source>
        <dbReference type="ARBA" id="ARBA00023143"/>
    </source>
</evidence>
<dbReference type="InterPro" id="IPR010930">
    <property type="entry name" value="Flg_bb/hook_C_dom"/>
</dbReference>
<evidence type="ECO:0000313" key="11">
    <source>
        <dbReference type="Proteomes" id="UP000267654"/>
    </source>
</evidence>
<feature type="domain" description="Flagellar basal-body/hook protein C-terminal" evidence="7">
    <location>
        <begin position="503"/>
        <end position="544"/>
    </location>
</feature>
<reference evidence="10 11" key="1">
    <citation type="submission" date="2018-06" db="EMBL/GenBank/DDBJ databases">
        <title>Extensive metabolic versatility and redundancy in microbially diverse, dynamic hydrothermal sediments.</title>
        <authorList>
            <person name="Dombrowski N."/>
            <person name="Teske A."/>
            <person name="Baker B.J."/>
        </authorList>
    </citation>
    <scope>NUCLEOTIDE SEQUENCE [LARGE SCALE GENOMIC DNA]</scope>
    <source>
        <strain evidence="10">B19_G9</strain>
    </source>
</reference>
<evidence type="ECO:0000256" key="1">
    <source>
        <dbReference type="ARBA" id="ARBA00004117"/>
    </source>
</evidence>
<keyword evidence="10" id="KW-0966">Cell projection</keyword>
<dbReference type="AlphaFoldDB" id="A0A662DLA4"/>
<dbReference type="InterPro" id="IPR037058">
    <property type="entry name" value="Falgellar_hook_FlgE_sf"/>
</dbReference>
<comment type="similarity">
    <text evidence="2 5">Belongs to the flagella basal body rod proteins family.</text>
</comment>
<dbReference type="Pfam" id="PF00460">
    <property type="entry name" value="Flg_bb_rod"/>
    <property type="match status" value="1"/>
</dbReference>
<feature type="domain" description="Flagellar hook protein FlgE/F/G-like D1" evidence="9">
    <location>
        <begin position="96"/>
        <end position="156"/>
    </location>
</feature>
<name>A0A662DLA4_UNCAE</name>